<evidence type="ECO:0000256" key="2">
    <source>
        <dbReference type="ARBA" id="ARBA00022679"/>
    </source>
</evidence>
<keyword evidence="11" id="KW-1185">Reference proteome</keyword>
<dbReference type="AlphaFoldDB" id="A0A6H9YVP7"/>
<proteinExistence type="predicted"/>
<feature type="region of interest" description="Disordered" evidence="8">
    <location>
        <begin position="1"/>
        <end position="26"/>
    </location>
</feature>
<dbReference type="GO" id="GO:0008360">
    <property type="term" value="P:regulation of cell shape"/>
    <property type="evidence" value="ECO:0007669"/>
    <property type="project" value="UniProtKB-UniRule"/>
</dbReference>
<comment type="pathway">
    <text evidence="1 7">Cell wall biogenesis; peptidoglycan biosynthesis.</text>
</comment>
<dbReference type="EMBL" id="WBMT01000006">
    <property type="protein sequence ID" value="KAB2348846.1"/>
    <property type="molecule type" value="Genomic_DNA"/>
</dbReference>
<feature type="compositionally biased region" description="Polar residues" evidence="8">
    <location>
        <begin position="12"/>
        <end position="21"/>
    </location>
</feature>
<dbReference type="OrthoDB" id="5242354at2"/>
<evidence type="ECO:0000256" key="6">
    <source>
        <dbReference type="ARBA" id="ARBA00023316"/>
    </source>
</evidence>
<feature type="active site" description="Proton donor/acceptor" evidence="7">
    <location>
        <position position="352"/>
    </location>
</feature>
<dbReference type="PANTHER" id="PTHR30582:SF2">
    <property type="entry name" value="L,D-TRANSPEPTIDASE YCIB-RELATED"/>
    <property type="match status" value="1"/>
</dbReference>
<dbReference type="Proteomes" id="UP000468735">
    <property type="component" value="Unassembled WGS sequence"/>
</dbReference>
<name>A0A6H9YVP7_9ACTN</name>
<keyword evidence="3 7" id="KW-0133">Cell shape</keyword>
<dbReference type="Gene3D" id="2.40.440.10">
    <property type="entry name" value="L,D-transpeptidase catalytic domain-like"/>
    <property type="match status" value="1"/>
</dbReference>
<evidence type="ECO:0000256" key="1">
    <source>
        <dbReference type="ARBA" id="ARBA00004752"/>
    </source>
</evidence>
<dbReference type="GO" id="GO:0005576">
    <property type="term" value="C:extracellular region"/>
    <property type="evidence" value="ECO:0007669"/>
    <property type="project" value="TreeGrafter"/>
</dbReference>
<protein>
    <submittedName>
        <fullName evidence="10">L,D-transpeptidase</fullName>
    </submittedName>
</protein>
<dbReference type="Gene3D" id="2.60.40.3780">
    <property type="match status" value="1"/>
</dbReference>
<evidence type="ECO:0000256" key="5">
    <source>
        <dbReference type="ARBA" id="ARBA00023315"/>
    </source>
</evidence>
<evidence type="ECO:0000256" key="3">
    <source>
        <dbReference type="ARBA" id="ARBA00022960"/>
    </source>
</evidence>
<comment type="caution">
    <text evidence="10">The sequence shown here is derived from an EMBL/GenBank/DDBJ whole genome shotgun (WGS) entry which is preliminary data.</text>
</comment>
<feature type="active site" description="Nucleophile" evidence="7">
    <location>
        <position position="370"/>
    </location>
</feature>
<dbReference type="InterPro" id="IPR041280">
    <property type="entry name" value="Big_10"/>
</dbReference>
<dbReference type="GO" id="GO:0018104">
    <property type="term" value="P:peptidoglycan-protein cross-linking"/>
    <property type="evidence" value="ECO:0007669"/>
    <property type="project" value="TreeGrafter"/>
</dbReference>
<dbReference type="GO" id="GO:0071972">
    <property type="term" value="F:peptidoglycan L,D-transpeptidase activity"/>
    <property type="evidence" value="ECO:0007669"/>
    <property type="project" value="TreeGrafter"/>
</dbReference>
<evidence type="ECO:0000256" key="7">
    <source>
        <dbReference type="PROSITE-ProRule" id="PRU01373"/>
    </source>
</evidence>
<evidence type="ECO:0000256" key="4">
    <source>
        <dbReference type="ARBA" id="ARBA00022984"/>
    </source>
</evidence>
<dbReference type="SUPFAM" id="SSF141523">
    <property type="entry name" value="L,D-transpeptidase catalytic domain-like"/>
    <property type="match status" value="1"/>
</dbReference>
<dbReference type="CDD" id="cd16913">
    <property type="entry name" value="YkuD_like"/>
    <property type="match status" value="1"/>
</dbReference>
<dbReference type="Gene3D" id="2.60.40.3710">
    <property type="match status" value="1"/>
</dbReference>
<keyword evidence="5" id="KW-0012">Acyltransferase</keyword>
<keyword evidence="4 7" id="KW-0573">Peptidoglycan synthesis</keyword>
<evidence type="ECO:0000313" key="10">
    <source>
        <dbReference type="EMBL" id="KAB2348846.1"/>
    </source>
</evidence>
<dbReference type="InterPro" id="IPR038063">
    <property type="entry name" value="Transpep_catalytic_dom"/>
</dbReference>
<dbReference type="GO" id="GO:0016746">
    <property type="term" value="F:acyltransferase activity"/>
    <property type="evidence" value="ECO:0007669"/>
    <property type="project" value="UniProtKB-KW"/>
</dbReference>
<feature type="domain" description="L,D-TPase catalytic" evidence="9">
    <location>
        <begin position="273"/>
        <end position="394"/>
    </location>
</feature>
<accession>A0A6H9YVP7</accession>
<dbReference type="InterPro" id="IPR005490">
    <property type="entry name" value="LD_TPept_cat_dom"/>
</dbReference>
<evidence type="ECO:0000256" key="8">
    <source>
        <dbReference type="SAM" id="MobiDB-lite"/>
    </source>
</evidence>
<organism evidence="10 11">
    <name type="scientific">Actinomadura rudentiformis</name>
    <dbReference type="NCBI Taxonomy" id="359158"/>
    <lineage>
        <taxon>Bacteria</taxon>
        <taxon>Bacillati</taxon>
        <taxon>Actinomycetota</taxon>
        <taxon>Actinomycetes</taxon>
        <taxon>Streptosporangiales</taxon>
        <taxon>Thermomonosporaceae</taxon>
        <taxon>Actinomadura</taxon>
    </lineage>
</organism>
<dbReference type="PROSITE" id="PS52029">
    <property type="entry name" value="LD_TPASE"/>
    <property type="match status" value="1"/>
</dbReference>
<dbReference type="InterPro" id="IPR050979">
    <property type="entry name" value="LD-transpeptidase"/>
</dbReference>
<evidence type="ECO:0000313" key="11">
    <source>
        <dbReference type="Proteomes" id="UP000468735"/>
    </source>
</evidence>
<evidence type="ECO:0000259" key="9">
    <source>
        <dbReference type="PROSITE" id="PS52029"/>
    </source>
</evidence>
<dbReference type="GO" id="GO:0071555">
    <property type="term" value="P:cell wall organization"/>
    <property type="evidence" value="ECO:0007669"/>
    <property type="project" value="UniProtKB-UniRule"/>
</dbReference>
<gene>
    <name evidence="10" type="ORF">F8566_13820</name>
</gene>
<keyword evidence="6 7" id="KW-0961">Cell wall biogenesis/degradation</keyword>
<dbReference type="UniPathway" id="UPA00219"/>
<keyword evidence="2" id="KW-0808">Transferase</keyword>
<dbReference type="PANTHER" id="PTHR30582">
    <property type="entry name" value="L,D-TRANSPEPTIDASE"/>
    <property type="match status" value="1"/>
</dbReference>
<dbReference type="Pfam" id="PF03734">
    <property type="entry name" value="YkuD"/>
    <property type="match status" value="1"/>
</dbReference>
<reference evidence="10 11" key="1">
    <citation type="submission" date="2019-09" db="EMBL/GenBank/DDBJ databases">
        <title>Actinomadura physcomitrii sp. nov., a novel actinomycete isolated from moss [Physcomitrium sphaericum (Ludw) Fuernr].</title>
        <authorList>
            <person name="Zhuang X."/>
            <person name="Liu C."/>
        </authorList>
    </citation>
    <scope>NUCLEOTIDE SEQUENCE [LARGE SCALE GENOMIC DNA]</scope>
    <source>
        <strain evidence="10 11">HMC1</strain>
    </source>
</reference>
<dbReference type="CDD" id="cd13432">
    <property type="entry name" value="LDT_IgD_like_2"/>
    <property type="match status" value="1"/>
</dbReference>
<sequence>MRRGQSLFPGHTLSNEGNPLSNDAEAHSHEGCSVVKGRAGSACAAAVLAVVVAAAGCSSGGDDDGGKGGGGGQKAAAKLAITPATGTKQVAPDQPVTVKADKGKLTEVTVADAKGRKAEGALAPDGLSWKSRWTLRPSTTYTVTAKGTDDGKTVTATSTFTTLTPRKKLESGMAPLDGEKVGVGMPVQLLLTQPVSTKAGRAAVERSLEVRMSKPVEGAWHWISDKEVDFRPREYWPTGSKVQVVAHLAGVKAGNGLYGVKDRTLNFSVGAKHYTKINAKTHRATVKDGDKTVRTMKVSLGKPGDDSYTGVMIAQEKVAHMVMDSSTTGNPGDYRTPTDWNVRTTYSGTFVHSAPWSTGSQGSANVSHGCVNASPTDAKWFYDFTQRGDIIEVTGTTRKLRFGNGPTPWAISWDGWLKGSALGAPVMGQPLK</sequence>
<dbReference type="Pfam" id="PF17964">
    <property type="entry name" value="Big_10"/>
    <property type="match status" value="1"/>
</dbReference>